<evidence type="ECO:0000313" key="4">
    <source>
        <dbReference type="Proteomes" id="UP000186323"/>
    </source>
</evidence>
<dbReference type="RefSeq" id="WP_231927549.1">
    <property type="nucleotide sequence ID" value="NZ_CBCTAE010000004.1"/>
</dbReference>
<dbReference type="PROSITE" id="PS50206">
    <property type="entry name" value="RHODANESE_3"/>
    <property type="match status" value="1"/>
</dbReference>
<protein>
    <submittedName>
        <fullName evidence="3">Rhodanese-like domain protein</fullName>
    </submittedName>
</protein>
<gene>
    <name evidence="3" type="ORF">DESPIGER_1703</name>
</gene>
<dbReference type="AlphaFoldDB" id="A0A1K1LFR7"/>
<accession>A0A1K1LFR7</accession>
<dbReference type="PROSITE" id="PS00380">
    <property type="entry name" value="RHODANESE_1"/>
    <property type="match status" value="1"/>
</dbReference>
<dbReference type="Proteomes" id="UP000186323">
    <property type="component" value="Chromosome I"/>
</dbReference>
<proteinExistence type="predicted"/>
<dbReference type="GO" id="GO:0004792">
    <property type="term" value="F:thiosulfate-cyanide sulfurtransferase activity"/>
    <property type="evidence" value="ECO:0007669"/>
    <property type="project" value="InterPro"/>
</dbReference>
<evidence type="ECO:0000256" key="1">
    <source>
        <dbReference type="SAM" id="SignalP"/>
    </source>
</evidence>
<dbReference type="InterPro" id="IPR036873">
    <property type="entry name" value="Rhodanese-like_dom_sf"/>
</dbReference>
<feature type="chain" id="PRO_5013199139" evidence="1">
    <location>
        <begin position="24"/>
        <end position="128"/>
    </location>
</feature>
<dbReference type="Pfam" id="PF00581">
    <property type="entry name" value="Rhodanese"/>
    <property type="match status" value="1"/>
</dbReference>
<dbReference type="InterPro" id="IPR001763">
    <property type="entry name" value="Rhodanese-like_dom"/>
</dbReference>
<feature type="domain" description="Rhodanese" evidence="2">
    <location>
        <begin position="38"/>
        <end position="128"/>
    </location>
</feature>
<dbReference type="InterPro" id="IPR052367">
    <property type="entry name" value="Thiosulfate_ST/Rhodanese-like"/>
</dbReference>
<dbReference type="EMBL" id="LT630450">
    <property type="protein sequence ID" value="SFV73539.1"/>
    <property type="molecule type" value="Genomic_DNA"/>
</dbReference>
<keyword evidence="1" id="KW-0732">Signal</keyword>
<dbReference type="KEGG" id="dpg:DESPIGER_1703"/>
<name>A0A1K1LFR7_9BACT</name>
<dbReference type="PANTHER" id="PTHR45431">
    <property type="entry name" value="RHODANESE-LIKE DOMAIN-CONTAINING PROTEIN 15, CHLOROPLASTIC"/>
    <property type="match status" value="1"/>
</dbReference>
<keyword evidence="4" id="KW-1185">Reference proteome</keyword>
<dbReference type="SUPFAM" id="SSF52821">
    <property type="entry name" value="Rhodanese/Cell cycle control phosphatase"/>
    <property type="match status" value="1"/>
</dbReference>
<dbReference type="SMART" id="SM00450">
    <property type="entry name" value="RHOD"/>
    <property type="match status" value="1"/>
</dbReference>
<dbReference type="CDD" id="cd00158">
    <property type="entry name" value="RHOD"/>
    <property type="match status" value="1"/>
</dbReference>
<organism evidence="3 4">
    <name type="scientific">Desulfovibrio piger</name>
    <dbReference type="NCBI Taxonomy" id="901"/>
    <lineage>
        <taxon>Bacteria</taxon>
        <taxon>Pseudomonadati</taxon>
        <taxon>Thermodesulfobacteriota</taxon>
        <taxon>Desulfovibrionia</taxon>
        <taxon>Desulfovibrionales</taxon>
        <taxon>Desulfovibrionaceae</taxon>
        <taxon>Desulfovibrio</taxon>
    </lineage>
</organism>
<reference evidence="4" key="1">
    <citation type="submission" date="2016-10" db="EMBL/GenBank/DDBJ databases">
        <authorList>
            <person name="Wegmann U."/>
        </authorList>
    </citation>
    <scope>NUCLEOTIDE SEQUENCE [LARGE SCALE GENOMIC DNA]</scope>
</reference>
<dbReference type="InterPro" id="IPR001307">
    <property type="entry name" value="Thiosulphate_STrfase_CS"/>
</dbReference>
<evidence type="ECO:0000259" key="2">
    <source>
        <dbReference type="PROSITE" id="PS50206"/>
    </source>
</evidence>
<feature type="signal peptide" evidence="1">
    <location>
        <begin position="1"/>
        <end position="23"/>
    </location>
</feature>
<dbReference type="Gene3D" id="3.40.250.10">
    <property type="entry name" value="Rhodanese-like domain"/>
    <property type="match status" value="1"/>
</dbReference>
<evidence type="ECO:0000313" key="3">
    <source>
        <dbReference type="EMBL" id="SFV73539.1"/>
    </source>
</evidence>
<sequence length="128" mass="14173">MSRLLPLLILLGCLLLPAAGVPARDIGPDEARQVLARPPAGLVVLDIRTPEEFRDGHLPGARNLDFFAPDFRQRLETLARGDAPVLLYCRSGNRSGQAMRLLRQWGRDDVLHLADGFRAWRAAGLPEE</sequence>
<dbReference type="PANTHER" id="PTHR45431:SF3">
    <property type="entry name" value="RHODANESE-LIKE DOMAIN-CONTAINING PROTEIN 15, CHLOROPLASTIC"/>
    <property type="match status" value="1"/>
</dbReference>